<evidence type="ECO:0000313" key="3">
    <source>
        <dbReference type="RefSeq" id="XP_010429470.1"/>
    </source>
</evidence>
<dbReference type="SUPFAM" id="SSF81383">
    <property type="entry name" value="F-box domain"/>
    <property type="match status" value="1"/>
</dbReference>
<evidence type="ECO:0000313" key="2">
    <source>
        <dbReference type="Proteomes" id="UP000694864"/>
    </source>
</evidence>
<gene>
    <name evidence="3" type="primary">LOC104713940</name>
</gene>
<accession>A0ABM0TPU6</accession>
<dbReference type="InterPro" id="IPR051304">
    <property type="entry name" value="SCF_F-box_domain"/>
</dbReference>
<dbReference type="Proteomes" id="UP000694864">
    <property type="component" value="Chromosome 9"/>
</dbReference>
<dbReference type="Gene3D" id="1.20.1280.50">
    <property type="match status" value="1"/>
</dbReference>
<dbReference type="InterPro" id="IPR001810">
    <property type="entry name" value="F-box_dom"/>
</dbReference>
<dbReference type="Pfam" id="PF12937">
    <property type="entry name" value="F-box-like"/>
    <property type="match status" value="1"/>
</dbReference>
<protein>
    <submittedName>
        <fullName evidence="3">F-box/kelch-repeat protein At1g64840-like</fullName>
    </submittedName>
</protein>
<dbReference type="RefSeq" id="XP_010429470.1">
    <property type="nucleotide sequence ID" value="XM_010431168.2"/>
</dbReference>
<name>A0ABM0TPU6_CAMSA</name>
<organism evidence="2 3">
    <name type="scientific">Camelina sativa</name>
    <name type="common">False flax</name>
    <name type="synonym">Myagrum sativum</name>
    <dbReference type="NCBI Taxonomy" id="90675"/>
    <lineage>
        <taxon>Eukaryota</taxon>
        <taxon>Viridiplantae</taxon>
        <taxon>Streptophyta</taxon>
        <taxon>Embryophyta</taxon>
        <taxon>Tracheophyta</taxon>
        <taxon>Spermatophyta</taxon>
        <taxon>Magnoliopsida</taxon>
        <taxon>eudicotyledons</taxon>
        <taxon>Gunneridae</taxon>
        <taxon>Pentapetalae</taxon>
        <taxon>rosids</taxon>
        <taxon>malvids</taxon>
        <taxon>Brassicales</taxon>
        <taxon>Brassicaceae</taxon>
        <taxon>Camelineae</taxon>
        <taxon>Camelina</taxon>
    </lineage>
</organism>
<proteinExistence type="predicted"/>
<keyword evidence="2" id="KW-1185">Reference proteome</keyword>
<reference evidence="3" key="2">
    <citation type="submission" date="2025-08" db="UniProtKB">
        <authorList>
            <consortium name="RefSeq"/>
        </authorList>
    </citation>
    <scope>IDENTIFICATION</scope>
    <source>
        <tissue evidence="3">Leaf</tissue>
    </source>
</reference>
<dbReference type="Pfam" id="PF03478">
    <property type="entry name" value="Beta-prop_KIB1-4"/>
    <property type="match status" value="1"/>
</dbReference>
<dbReference type="GeneID" id="104713940"/>
<feature type="domain" description="F-box" evidence="1">
    <location>
        <begin position="40"/>
        <end position="81"/>
    </location>
</feature>
<reference evidence="2" key="1">
    <citation type="journal article" date="2014" name="Nat. Commun.">
        <title>The emerging biofuel crop Camelina sativa retains a highly undifferentiated hexaploid genome structure.</title>
        <authorList>
            <person name="Kagale S."/>
            <person name="Koh C."/>
            <person name="Nixon J."/>
            <person name="Bollina V."/>
            <person name="Clarke W.E."/>
            <person name="Tuteja R."/>
            <person name="Spillane C."/>
            <person name="Robinson S.J."/>
            <person name="Links M.G."/>
            <person name="Clarke C."/>
            <person name="Higgins E.E."/>
            <person name="Huebert T."/>
            <person name="Sharpe A.G."/>
            <person name="Parkin I.A."/>
        </authorList>
    </citation>
    <scope>NUCLEOTIDE SEQUENCE [LARGE SCALE GENOMIC DNA]</scope>
    <source>
        <strain evidence="2">cv. DH55</strain>
    </source>
</reference>
<dbReference type="InterPro" id="IPR036047">
    <property type="entry name" value="F-box-like_dom_sf"/>
</dbReference>
<evidence type="ECO:0000259" key="1">
    <source>
        <dbReference type="SMART" id="SM00256"/>
    </source>
</evidence>
<dbReference type="PANTHER" id="PTHR47123:SF24">
    <property type="entry name" value="LOW PROTEIN: F-BOX_KELCH-REPEAT PROTEIN"/>
    <property type="match status" value="1"/>
</dbReference>
<dbReference type="PANTHER" id="PTHR47123">
    <property type="entry name" value="F-BOX PROTEIN SKIP23"/>
    <property type="match status" value="1"/>
</dbReference>
<dbReference type="InterPro" id="IPR005174">
    <property type="entry name" value="KIB1-4_b-propeller"/>
</dbReference>
<dbReference type="SMART" id="SM00256">
    <property type="entry name" value="FBOX"/>
    <property type="match status" value="1"/>
</dbReference>
<sequence>MMAEPATETSSIDCSLLLDCVSKLQLSPATKEQTPEWSLLPGELLQLILTYLDNCFEVVHVRSVCTTWRSAIPFPSCLLRLSYSLPTFADFPYDSRDLCILEKIPLFLFRVRDTSPCEYFLGDIGLVDESENHYHMEPLQCTVKVKIPGSEKPTLMNMLDCQIIPLGHQYRMIGWDPEAWTSAYRGVALLPLNKQGGGFVVLLNYTKVLLVLTSGEMRWMRVKKFSDASCWDLFIFRGRFYAVFLNGEIFVIDPCSLEATPLKPSQLLNSSNYLVPSGDDELFLVEKIVPRYGELDYFRLVCRVSRLDEEAGEWVVVSDLGDRVLFIGELGNFSFSAKELPPGGCGVSGNSVLFTNGPGNVTYAYRYDVETGNLSFWRFSRENRVMILNRSPPVLALQVER</sequence>